<keyword evidence="2" id="KW-1185">Reference proteome</keyword>
<accession>A0ACA9P7S1</accession>
<evidence type="ECO:0000313" key="2">
    <source>
        <dbReference type="Proteomes" id="UP000789525"/>
    </source>
</evidence>
<organism evidence="1 2">
    <name type="scientific">Acaulospora colombiana</name>
    <dbReference type="NCBI Taxonomy" id="27376"/>
    <lineage>
        <taxon>Eukaryota</taxon>
        <taxon>Fungi</taxon>
        <taxon>Fungi incertae sedis</taxon>
        <taxon>Mucoromycota</taxon>
        <taxon>Glomeromycotina</taxon>
        <taxon>Glomeromycetes</taxon>
        <taxon>Diversisporales</taxon>
        <taxon>Acaulosporaceae</taxon>
        <taxon>Acaulospora</taxon>
    </lineage>
</organism>
<protein>
    <submittedName>
        <fullName evidence="1">7641_t:CDS:1</fullName>
    </submittedName>
</protein>
<evidence type="ECO:0000313" key="1">
    <source>
        <dbReference type="EMBL" id="CAG8688366.1"/>
    </source>
</evidence>
<reference evidence="1" key="1">
    <citation type="submission" date="2021-06" db="EMBL/GenBank/DDBJ databases">
        <authorList>
            <person name="Kallberg Y."/>
            <person name="Tangrot J."/>
            <person name="Rosling A."/>
        </authorList>
    </citation>
    <scope>NUCLEOTIDE SEQUENCE</scope>
    <source>
        <strain evidence="1">CL356</strain>
    </source>
</reference>
<dbReference type="EMBL" id="CAJVPT010028948">
    <property type="protein sequence ID" value="CAG8688366.1"/>
    <property type="molecule type" value="Genomic_DNA"/>
</dbReference>
<comment type="caution">
    <text evidence="1">The sequence shown here is derived from an EMBL/GenBank/DDBJ whole genome shotgun (WGS) entry which is preliminary data.</text>
</comment>
<gene>
    <name evidence="1" type="ORF">ACOLOM_LOCUS9705</name>
</gene>
<dbReference type="Proteomes" id="UP000789525">
    <property type="component" value="Unassembled WGS sequence"/>
</dbReference>
<sequence length="93" mass="11167">LAVRYLFETSSLEMREVKLDKFQAPQKNNPSYLPWAMRGILEDRGITGSQKLLHEIKILRKQYKEWEPTTKIMKDIKHRLEPFRDIILERAKL</sequence>
<feature type="non-terminal residue" evidence="1">
    <location>
        <position position="1"/>
    </location>
</feature>
<proteinExistence type="predicted"/>
<name>A0ACA9P7S1_9GLOM</name>